<evidence type="ECO:0000313" key="5">
    <source>
        <dbReference type="Proteomes" id="UP000285625"/>
    </source>
</evidence>
<dbReference type="InterPro" id="IPR052700">
    <property type="entry name" value="Carb_kinase_PfkB-like"/>
</dbReference>
<sequence length="337" mass="38617">MSVITLGEILMRLSTTQHQRFQACAPLACHYGGAEMNVAIGLSGFGVSTAMITGLPKNALGNIIIQTLHRYNVNTKNVFQKEGRLGLYFVEEGFGQRAPNIIYDREHSVFNQMTLEDIHIEQMLHDYDWFHFTGITPALNDTLFKLMKKITRIAKQQGMTISCDLNYRAQLWDFQTARDKMSELLPDVDIIFGYEPLNLINIATGEDKKDTLSRNPSLDDLRPILKEIHELYDLRYIAFTQRKIFNHKRNRLQSFISTTHEMVKSPCVDVEILERVGTGDAFSVGVLYGLIQQWSLQETVNFGLKNMCYKHTIHGDYCYATLDEVQSMQFNGSDINR</sequence>
<dbReference type="STRING" id="1284.SHYC_01010"/>
<gene>
    <name evidence="4" type="ORF">BUZ57_02080</name>
</gene>
<dbReference type="EMBL" id="QXVO01000004">
    <property type="protein sequence ID" value="RIO47295.1"/>
    <property type="molecule type" value="Genomic_DNA"/>
</dbReference>
<dbReference type="RefSeq" id="WP_119635090.1">
    <property type="nucleotide sequence ID" value="NZ_CP170216.1"/>
</dbReference>
<dbReference type="Pfam" id="PF00294">
    <property type="entry name" value="PfkB"/>
    <property type="match status" value="1"/>
</dbReference>
<dbReference type="AlphaFoldDB" id="A0A418JLG8"/>
<name>A0A418JLG8_STAHY</name>
<dbReference type="CDD" id="cd01166">
    <property type="entry name" value="KdgK"/>
    <property type="match status" value="1"/>
</dbReference>
<protein>
    <submittedName>
        <fullName evidence="4">Sugar kinase</fullName>
    </submittedName>
</protein>
<evidence type="ECO:0000313" key="4">
    <source>
        <dbReference type="EMBL" id="RIO47295.1"/>
    </source>
</evidence>
<accession>A0A418JLG8</accession>
<evidence type="ECO:0000256" key="2">
    <source>
        <dbReference type="ARBA" id="ARBA00022679"/>
    </source>
</evidence>
<proteinExistence type="inferred from homology"/>
<keyword evidence="2" id="KW-0808">Transferase</keyword>
<evidence type="ECO:0000256" key="3">
    <source>
        <dbReference type="ARBA" id="ARBA00022777"/>
    </source>
</evidence>
<dbReference type="InterPro" id="IPR011611">
    <property type="entry name" value="PfkB_dom"/>
</dbReference>
<dbReference type="Proteomes" id="UP000285625">
    <property type="component" value="Unassembled WGS sequence"/>
</dbReference>
<dbReference type="SUPFAM" id="SSF53613">
    <property type="entry name" value="Ribokinase-like"/>
    <property type="match status" value="1"/>
</dbReference>
<dbReference type="InterPro" id="IPR029056">
    <property type="entry name" value="Ribokinase-like"/>
</dbReference>
<dbReference type="Gene3D" id="3.40.1190.20">
    <property type="match status" value="1"/>
</dbReference>
<dbReference type="PANTHER" id="PTHR43320">
    <property type="entry name" value="SUGAR KINASE"/>
    <property type="match status" value="1"/>
</dbReference>
<keyword evidence="3 4" id="KW-0418">Kinase</keyword>
<organism evidence="4 5">
    <name type="scientific">Staphylococcus hyicus</name>
    <dbReference type="NCBI Taxonomy" id="1284"/>
    <lineage>
        <taxon>Bacteria</taxon>
        <taxon>Bacillati</taxon>
        <taxon>Bacillota</taxon>
        <taxon>Bacilli</taxon>
        <taxon>Bacillales</taxon>
        <taxon>Staphylococcaceae</taxon>
        <taxon>Staphylococcus</taxon>
    </lineage>
</organism>
<comment type="similarity">
    <text evidence="1">Belongs to the carbohydrate kinase PfkB family.</text>
</comment>
<dbReference type="PANTHER" id="PTHR43320:SF2">
    <property type="entry name" value="2-DEHYDRO-3-DEOXYGLUCONOKINASE_2-DEHYDRO-3-DEOXYGALACTONOKINASE"/>
    <property type="match status" value="1"/>
</dbReference>
<comment type="caution">
    <text evidence="4">The sequence shown here is derived from an EMBL/GenBank/DDBJ whole genome shotgun (WGS) entry which is preliminary data.</text>
</comment>
<dbReference type="GO" id="GO:0016301">
    <property type="term" value="F:kinase activity"/>
    <property type="evidence" value="ECO:0007669"/>
    <property type="project" value="UniProtKB-KW"/>
</dbReference>
<reference evidence="4 5" key="1">
    <citation type="journal article" date="2016" name="Front. Microbiol.">
        <title>Comprehensive Phylogenetic Analysis of Bovine Non-aureus Staphylococci Species Based on Whole-Genome Sequencing.</title>
        <authorList>
            <person name="Naushad S."/>
            <person name="Barkema H.W."/>
            <person name="Luby C."/>
            <person name="Condas L.A."/>
            <person name="Nobrega D.B."/>
            <person name="Carson D.A."/>
            <person name="De Buck J."/>
        </authorList>
    </citation>
    <scope>NUCLEOTIDE SEQUENCE [LARGE SCALE GENOMIC DNA]</scope>
    <source>
        <strain evidence="4 5">SNUC 5959</strain>
    </source>
</reference>
<evidence type="ECO:0000256" key="1">
    <source>
        <dbReference type="ARBA" id="ARBA00010688"/>
    </source>
</evidence>